<dbReference type="SUPFAM" id="SSF55961">
    <property type="entry name" value="Bet v1-like"/>
    <property type="match status" value="1"/>
</dbReference>
<name>A0A078B1N3_STYLE</name>
<feature type="region of interest" description="Disordered" evidence="1">
    <location>
        <begin position="46"/>
        <end position="71"/>
    </location>
</feature>
<feature type="compositionally biased region" description="Basic and acidic residues" evidence="1">
    <location>
        <begin position="46"/>
        <end position="58"/>
    </location>
</feature>
<dbReference type="CDD" id="cd00177">
    <property type="entry name" value="START"/>
    <property type="match status" value="1"/>
</dbReference>
<dbReference type="InParanoid" id="A0A078B1N3"/>
<gene>
    <name evidence="2" type="primary">Contig3394.g3633</name>
    <name evidence="2" type="ORF">STYLEM_16301</name>
</gene>
<evidence type="ECO:0000313" key="2">
    <source>
        <dbReference type="EMBL" id="CDW87198.1"/>
    </source>
</evidence>
<proteinExistence type="predicted"/>
<dbReference type="OrthoDB" id="321035at2759"/>
<protein>
    <recommendedName>
        <fullName evidence="4">START domain-containing protein</fullName>
    </recommendedName>
</protein>
<keyword evidence="3" id="KW-1185">Reference proteome</keyword>
<evidence type="ECO:0008006" key="4">
    <source>
        <dbReference type="Google" id="ProtNLM"/>
    </source>
</evidence>
<dbReference type="AlphaFoldDB" id="A0A078B1N3"/>
<evidence type="ECO:0000256" key="1">
    <source>
        <dbReference type="SAM" id="MobiDB-lite"/>
    </source>
</evidence>
<reference evidence="2 3" key="1">
    <citation type="submission" date="2014-06" db="EMBL/GenBank/DDBJ databases">
        <authorList>
            <person name="Swart Estienne"/>
        </authorList>
    </citation>
    <scope>NUCLEOTIDE SEQUENCE [LARGE SCALE GENOMIC DNA]</scope>
    <source>
        <strain evidence="2 3">130c</strain>
    </source>
</reference>
<dbReference type="EMBL" id="CCKQ01015387">
    <property type="protein sequence ID" value="CDW87198.1"/>
    <property type="molecule type" value="Genomic_DNA"/>
</dbReference>
<evidence type="ECO:0000313" key="3">
    <source>
        <dbReference type="Proteomes" id="UP000039865"/>
    </source>
</evidence>
<sequence>MGNKFCWDDKRNEYKYHANDLEGGDQNQVQAIINNVQKEQEIKLKYSSENEQSERDDQSSQQEIPNGKQDKQIAQQSLVAQLGVDDNLSEYNYDYDSDQEIQEMSIHRNEFEKDVKFTKRGLIEEIETTLTYEDSEEQSKQWDLKLSKDDVKIFIKKGGSKFNTEQPYIKTVVLFNAHYSMRKVVEVVRLSIVFNSLLSLQIFNEKHRMKWDKNVLKLEIITQEFNKNVWLNYQLNKSPLNFSNRDFLDKQIKFRDRNNFYCYYSTIPLETQNQIKPIPPKVERAQTIFGLQKLSRRPQDGKIEYVMIMQCDLKMKITPKLIGMFLPAGLQEWARKCNKYIADNYDTI</sequence>
<dbReference type="InterPro" id="IPR023393">
    <property type="entry name" value="START-like_dom_sf"/>
</dbReference>
<accession>A0A078B1N3</accession>
<dbReference type="Proteomes" id="UP000039865">
    <property type="component" value="Unassembled WGS sequence"/>
</dbReference>
<dbReference type="Gene3D" id="3.30.530.20">
    <property type="match status" value="1"/>
</dbReference>
<organism evidence="2 3">
    <name type="scientific">Stylonychia lemnae</name>
    <name type="common">Ciliate</name>
    <dbReference type="NCBI Taxonomy" id="5949"/>
    <lineage>
        <taxon>Eukaryota</taxon>
        <taxon>Sar</taxon>
        <taxon>Alveolata</taxon>
        <taxon>Ciliophora</taxon>
        <taxon>Intramacronucleata</taxon>
        <taxon>Spirotrichea</taxon>
        <taxon>Stichotrichia</taxon>
        <taxon>Sporadotrichida</taxon>
        <taxon>Oxytrichidae</taxon>
        <taxon>Stylonychinae</taxon>
        <taxon>Stylonychia</taxon>
    </lineage>
</organism>